<evidence type="ECO:0000256" key="9">
    <source>
        <dbReference type="SAM" id="MobiDB-lite"/>
    </source>
</evidence>
<dbReference type="PANTHER" id="PTHR43056:SF10">
    <property type="entry name" value="COCE_NOND FAMILY, PUTATIVE (AFU_ORTHOLOGUE AFUA_7G00600)-RELATED"/>
    <property type="match status" value="1"/>
</dbReference>
<dbReference type="Gene3D" id="1.10.246.70">
    <property type="match status" value="1"/>
</dbReference>
<evidence type="ECO:0000313" key="12">
    <source>
        <dbReference type="Proteomes" id="UP000199301"/>
    </source>
</evidence>
<dbReference type="InterPro" id="IPR008979">
    <property type="entry name" value="Galactose-bd-like_sf"/>
</dbReference>
<dbReference type="STRING" id="995062.SAMN04489718_0087"/>
<name>A0A1H0XXM7_9ACTN</name>
<dbReference type="NCBIfam" id="NF003780">
    <property type="entry name" value="PRK05371.1-1"/>
    <property type="match status" value="1"/>
</dbReference>
<evidence type="ECO:0000259" key="10">
    <source>
        <dbReference type="SMART" id="SM00939"/>
    </source>
</evidence>
<dbReference type="EMBL" id="FNKO01000001">
    <property type="protein sequence ID" value="SDQ07659.1"/>
    <property type="molecule type" value="Genomic_DNA"/>
</dbReference>
<evidence type="ECO:0000256" key="3">
    <source>
        <dbReference type="ARBA" id="ARBA00012463"/>
    </source>
</evidence>
<comment type="similarity">
    <text evidence="2">Belongs to the peptidase S15 family.</text>
</comment>
<dbReference type="SUPFAM" id="SSF49785">
    <property type="entry name" value="Galactose-binding domain-like"/>
    <property type="match status" value="1"/>
</dbReference>
<proteinExistence type="inferred from homology"/>
<evidence type="ECO:0000313" key="11">
    <source>
        <dbReference type="EMBL" id="SDQ07659.1"/>
    </source>
</evidence>
<feature type="domain" description="Xaa-Pro dipeptidyl-peptidase C-terminal" evidence="10">
    <location>
        <begin position="426"/>
        <end position="641"/>
    </location>
</feature>
<dbReference type="PRINTS" id="PR00923">
    <property type="entry name" value="LACTOPTASE"/>
</dbReference>
<dbReference type="GO" id="GO:0008236">
    <property type="term" value="F:serine-type peptidase activity"/>
    <property type="evidence" value="ECO:0007669"/>
    <property type="project" value="UniProtKB-KW"/>
</dbReference>
<dbReference type="InterPro" id="IPR000383">
    <property type="entry name" value="Xaa-Pro-like_dom"/>
</dbReference>
<dbReference type="Proteomes" id="UP000199301">
    <property type="component" value="Unassembled WGS sequence"/>
</dbReference>
<evidence type="ECO:0000256" key="7">
    <source>
        <dbReference type="ARBA" id="ARBA00022825"/>
    </source>
</evidence>
<reference evidence="12" key="1">
    <citation type="submission" date="2016-10" db="EMBL/GenBank/DDBJ databases">
        <authorList>
            <person name="Varghese N."/>
            <person name="Submissions S."/>
        </authorList>
    </citation>
    <scope>NUCLEOTIDE SEQUENCE [LARGE SCALE GENOMIC DNA]</scope>
    <source>
        <strain evidence="12">DSM 45459</strain>
    </source>
</reference>
<protein>
    <recommendedName>
        <fullName evidence="3">Xaa-Pro dipeptidyl-peptidase</fullName>
        <ecNumber evidence="3">3.4.14.11</ecNumber>
    </recommendedName>
    <alternativeName>
        <fullName evidence="8">X-prolyl-dipeptidyl aminopeptidase</fullName>
    </alternativeName>
</protein>
<dbReference type="Gene3D" id="2.60.120.260">
    <property type="entry name" value="Galactose-binding domain-like"/>
    <property type="match status" value="2"/>
</dbReference>
<evidence type="ECO:0000256" key="2">
    <source>
        <dbReference type="ARBA" id="ARBA00010819"/>
    </source>
</evidence>
<dbReference type="Gene3D" id="3.40.50.1820">
    <property type="entry name" value="alpha/beta hydrolase"/>
    <property type="match status" value="1"/>
</dbReference>
<keyword evidence="7" id="KW-0720">Serine protease</keyword>
<dbReference type="SUPFAM" id="SSF53474">
    <property type="entry name" value="alpha/beta-Hydrolases"/>
    <property type="match status" value="1"/>
</dbReference>
<dbReference type="InterPro" id="IPR008252">
    <property type="entry name" value="Pept_S15_Xpro"/>
</dbReference>
<dbReference type="SMART" id="SM00939">
    <property type="entry name" value="PepX_C"/>
    <property type="match status" value="1"/>
</dbReference>
<organism evidence="11 12">
    <name type="scientific">Actinopolyspora saharensis</name>
    <dbReference type="NCBI Taxonomy" id="995062"/>
    <lineage>
        <taxon>Bacteria</taxon>
        <taxon>Bacillati</taxon>
        <taxon>Actinomycetota</taxon>
        <taxon>Actinomycetes</taxon>
        <taxon>Actinopolysporales</taxon>
        <taxon>Actinopolysporaceae</taxon>
        <taxon>Actinopolyspora</taxon>
    </lineage>
</organism>
<keyword evidence="4" id="KW-0031">Aminopeptidase</keyword>
<sequence length="652" mass="71062">MRPVPRSRTDRPPGTAEDDHRTTPLVRKTPRCVIDIAGVAGKLLIVLGNLMGVRMWRARTALLSAVVVLPLLGVPTASADPAPEPSAPVVEDGAAQPVFDPSKAVRRDLFVTAGVDSDHDGRDDRVHVQVVRPEGTERGMRVPVVYRASPYFAGGNSVSNHDVDRELYAPDRAGTRSAGTATASPRSSRAGIDWAYQRFLLARGYAVVYAESLGSGASDGCPTTGGRNETLGAKSVVDWLNGRAPGHDANGEPVRADWSTGKVAMMGVSYNGTLPNAVATTGVEGLETIVPIGAISSWYDYYRSDGAVVAPGGYQGEDADVLAKYVHTNDRDCAAVTERLRAGQDRLTGDYNEFWDQRNYLDDVDRIEASVLSVHGLNDWNVKTRQAAQWYRALREQGVQHRIWWHQQGHRDPIGLRKQEWLRTLNRWFTHYLHGVANGVTHEPRATIQRADGSWHREWEWPAPAARDVSLTPTPGGDARGGLSPRGRTPGNVVETLRDDASVPAGELARARSSPHRLSYFTRGVPRPVRISGTARAELALSFDSPAANVTAMLVDRAPDGSIEPITRGWTDPQNRRSVERSAPIEPGKRYRVNVEMMPDDYVLDRGHQLGLVVLSSDHEYTLRPAPGTELSLDLAGSSLVVPAVAGRGVFR</sequence>
<dbReference type="InterPro" id="IPR013736">
    <property type="entry name" value="Xaa-Pro_dipept_C"/>
</dbReference>
<dbReference type="EC" id="3.4.14.11" evidence="3"/>
<evidence type="ECO:0000256" key="5">
    <source>
        <dbReference type="ARBA" id="ARBA00022670"/>
    </source>
</evidence>
<feature type="region of interest" description="Disordered" evidence="9">
    <location>
        <begin position="1"/>
        <end position="24"/>
    </location>
</feature>
<dbReference type="GO" id="GO:0006508">
    <property type="term" value="P:proteolysis"/>
    <property type="evidence" value="ECO:0007669"/>
    <property type="project" value="UniProtKB-KW"/>
</dbReference>
<feature type="compositionally biased region" description="Basic and acidic residues" evidence="9">
    <location>
        <begin position="7"/>
        <end position="22"/>
    </location>
</feature>
<evidence type="ECO:0000256" key="1">
    <source>
        <dbReference type="ARBA" id="ARBA00000123"/>
    </source>
</evidence>
<keyword evidence="6" id="KW-0378">Hydrolase</keyword>
<dbReference type="GO" id="GO:0008239">
    <property type="term" value="F:dipeptidyl-peptidase activity"/>
    <property type="evidence" value="ECO:0007669"/>
    <property type="project" value="UniProtKB-EC"/>
</dbReference>
<dbReference type="PANTHER" id="PTHR43056">
    <property type="entry name" value="PEPTIDASE S9 PROLYL OLIGOPEPTIDASE"/>
    <property type="match status" value="1"/>
</dbReference>
<evidence type="ECO:0000256" key="4">
    <source>
        <dbReference type="ARBA" id="ARBA00022438"/>
    </source>
</evidence>
<comment type="catalytic activity">
    <reaction evidence="1">
        <text>Hydrolyzes Xaa-Pro-|- bonds to release unblocked, N-terminal dipeptides from substrates including Ala-Pro-|-p-nitroanilide and (sequentially) Tyr-Pro-|-Phe-Pro-|-Gly-Pro-|-Ile.</text>
        <dbReference type="EC" id="3.4.14.11"/>
    </reaction>
</comment>
<dbReference type="InterPro" id="IPR029058">
    <property type="entry name" value="AB_hydrolase_fold"/>
</dbReference>
<dbReference type="Pfam" id="PF02129">
    <property type="entry name" value="Peptidase_S15"/>
    <property type="match status" value="1"/>
</dbReference>
<dbReference type="InterPro" id="IPR050585">
    <property type="entry name" value="Xaa-Pro_dipeptidyl-ppase/CocE"/>
</dbReference>
<dbReference type="GO" id="GO:0004177">
    <property type="term" value="F:aminopeptidase activity"/>
    <property type="evidence" value="ECO:0007669"/>
    <property type="project" value="UniProtKB-KW"/>
</dbReference>
<evidence type="ECO:0000256" key="6">
    <source>
        <dbReference type="ARBA" id="ARBA00022801"/>
    </source>
</evidence>
<dbReference type="Pfam" id="PF08530">
    <property type="entry name" value="PepX_C"/>
    <property type="match status" value="1"/>
</dbReference>
<accession>A0A1H0XXM7</accession>
<dbReference type="AlphaFoldDB" id="A0A1H0XXM7"/>
<evidence type="ECO:0000256" key="8">
    <source>
        <dbReference type="ARBA" id="ARBA00030045"/>
    </source>
</evidence>
<feature type="region of interest" description="Disordered" evidence="9">
    <location>
        <begin position="467"/>
        <end position="491"/>
    </location>
</feature>
<keyword evidence="12" id="KW-1185">Reference proteome</keyword>
<gene>
    <name evidence="11" type="ORF">SAMN04489718_0087</name>
</gene>
<keyword evidence="5" id="KW-0645">Protease</keyword>